<proteinExistence type="predicted"/>
<dbReference type="PANTHER" id="PTHR12526">
    <property type="entry name" value="GLYCOSYLTRANSFERASE"/>
    <property type="match status" value="1"/>
</dbReference>
<feature type="domain" description="Glycosyl transferase family 1" evidence="1">
    <location>
        <begin position="199"/>
        <end position="358"/>
    </location>
</feature>
<protein>
    <submittedName>
        <fullName evidence="2">Glycosyltransferase</fullName>
    </submittedName>
</protein>
<dbReference type="RefSeq" id="WP_250580764.1">
    <property type="nucleotide sequence ID" value="NZ_JAMLJN010000003.1"/>
</dbReference>
<keyword evidence="3" id="KW-1185">Reference proteome</keyword>
<sequence length="379" mass="43964">MDKSILVYYGNYYKFNGEIYGFLPEVILITNLLKTFKKVTLLAPLKKVQSRQEINPLYVKFENKKVEIIELPFFNTRLEALRKSNSLYKYLKDVKADYAIVSQVMFNSMKVAGLLKSSGVKVNVYIGSNPLEILTSKNLNRNWFFNQIGILYYRHLTRESNKYKCLVNGEKLFNQVQIKNKYIVNSSTLYAAEANSNQAVIDDNKLLFVGRLTPSKRVELLIEMIKILKKDFKNISLVIIGEGDLKTKLMDLVAKYNLNENVKFLGAITEREQLHKEYKTSKLFVFPSISEGNPRVIKEATFFNLPSISTRVGNLENEYKDRQDILFVDFENANQLAEKVKLMLNDSGLYYEIKKNLTKHKINTVEDFIMEITKIICKE</sequence>
<dbReference type="SUPFAM" id="SSF53756">
    <property type="entry name" value="UDP-Glycosyltransferase/glycogen phosphorylase"/>
    <property type="match status" value="1"/>
</dbReference>
<dbReference type="InterPro" id="IPR001296">
    <property type="entry name" value="Glyco_trans_1"/>
</dbReference>
<dbReference type="EMBL" id="JAMLJN010000003">
    <property type="protein sequence ID" value="MCL9769699.1"/>
    <property type="molecule type" value="Genomic_DNA"/>
</dbReference>
<dbReference type="Proteomes" id="UP001203342">
    <property type="component" value="Unassembled WGS sequence"/>
</dbReference>
<dbReference type="Gene3D" id="3.40.50.2000">
    <property type="entry name" value="Glycogen Phosphorylase B"/>
    <property type="match status" value="2"/>
</dbReference>
<reference evidence="2 3" key="1">
    <citation type="submission" date="2022-05" db="EMBL/GenBank/DDBJ databases">
        <title>Flavobacterium sp., isolated from activated sludge.</title>
        <authorList>
            <person name="Ran Q."/>
        </authorList>
    </citation>
    <scope>NUCLEOTIDE SEQUENCE [LARGE SCALE GENOMIC DNA]</scope>
    <source>
        <strain evidence="2 3">HXWNR69</strain>
    </source>
</reference>
<comment type="caution">
    <text evidence="2">The sequence shown here is derived from an EMBL/GenBank/DDBJ whole genome shotgun (WGS) entry which is preliminary data.</text>
</comment>
<gene>
    <name evidence="2" type="ORF">NAT47_04645</name>
</gene>
<organism evidence="2 3">
    <name type="scientific">Flavobacterium fragile</name>
    <dbReference type="NCBI Taxonomy" id="2949085"/>
    <lineage>
        <taxon>Bacteria</taxon>
        <taxon>Pseudomonadati</taxon>
        <taxon>Bacteroidota</taxon>
        <taxon>Flavobacteriia</taxon>
        <taxon>Flavobacteriales</taxon>
        <taxon>Flavobacteriaceae</taxon>
        <taxon>Flavobacterium</taxon>
    </lineage>
</organism>
<accession>A0ABT0TFD9</accession>
<dbReference type="Pfam" id="PF00534">
    <property type="entry name" value="Glycos_transf_1"/>
    <property type="match status" value="1"/>
</dbReference>
<evidence type="ECO:0000313" key="3">
    <source>
        <dbReference type="Proteomes" id="UP001203342"/>
    </source>
</evidence>
<name>A0ABT0TFD9_9FLAO</name>
<evidence type="ECO:0000313" key="2">
    <source>
        <dbReference type="EMBL" id="MCL9769699.1"/>
    </source>
</evidence>
<evidence type="ECO:0000259" key="1">
    <source>
        <dbReference type="Pfam" id="PF00534"/>
    </source>
</evidence>